<dbReference type="Gene3D" id="3.40.50.2000">
    <property type="entry name" value="Glycogen Phosphorylase B"/>
    <property type="match status" value="2"/>
</dbReference>
<feature type="domain" description="Glycosyl transferase family 1" evidence="3">
    <location>
        <begin position="188"/>
        <end position="342"/>
    </location>
</feature>
<feature type="domain" description="Glycosyltransferase subfamily 4-like N-terminal" evidence="4">
    <location>
        <begin position="19"/>
        <end position="162"/>
    </location>
</feature>
<proteinExistence type="predicted"/>
<dbReference type="SUPFAM" id="SSF53756">
    <property type="entry name" value="UDP-Glycosyltransferase/glycogen phosphorylase"/>
    <property type="match status" value="1"/>
</dbReference>
<dbReference type="PANTHER" id="PTHR12526">
    <property type="entry name" value="GLYCOSYLTRANSFERASE"/>
    <property type="match status" value="1"/>
</dbReference>
<name>A0A1G2H010_9BACT</name>
<dbReference type="AlphaFoldDB" id="A0A1G2H010"/>
<keyword evidence="1" id="KW-0328">Glycosyltransferase</keyword>
<comment type="caution">
    <text evidence="5">The sequence shown here is derived from an EMBL/GenBank/DDBJ whole genome shotgun (WGS) entry which is preliminary data.</text>
</comment>
<dbReference type="InterPro" id="IPR001296">
    <property type="entry name" value="Glyco_trans_1"/>
</dbReference>
<keyword evidence="2" id="KW-0808">Transferase</keyword>
<dbReference type="GO" id="GO:0016757">
    <property type="term" value="F:glycosyltransferase activity"/>
    <property type="evidence" value="ECO:0007669"/>
    <property type="project" value="UniProtKB-KW"/>
</dbReference>
<dbReference type="STRING" id="1802129.A3J04_01385"/>
<evidence type="ECO:0000259" key="3">
    <source>
        <dbReference type="Pfam" id="PF00534"/>
    </source>
</evidence>
<evidence type="ECO:0000259" key="4">
    <source>
        <dbReference type="Pfam" id="PF13579"/>
    </source>
</evidence>
<evidence type="ECO:0000313" key="5">
    <source>
        <dbReference type="EMBL" id="OGZ55826.1"/>
    </source>
</evidence>
<evidence type="ECO:0000256" key="1">
    <source>
        <dbReference type="ARBA" id="ARBA00022676"/>
    </source>
</evidence>
<dbReference type="EMBL" id="MHNZ01000028">
    <property type="protein sequence ID" value="OGZ55826.1"/>
    <property type="molecule type" value="Genomic_DNA"/>
</dbReference>
<dbReference type="Proteomes" id="UP000177954">
    <property type="component" value="Unassembled WGS sequence"/>
</dbReference>
<evidence type="ECO:0008006" key="7">
    <source>
        <dbReference type="Google" id="ProtNLM"/>
    </source>
</evidence>
<evidence type="ECO:0000256" key="2">
    <source>
        <dbReference type="ARBA" id="ARBA00022679"/>
    </source>
</evidence>
<reference evidence="5 6" key="1">
    <citation type="journal article" date="2016" name="Nat. Commun.">
        <title>Thousands of microbial genomes shed light on interconnected biogeochemical processes in an aquifer system.</title>
        <authorList>
            <person name="Anantharaman K."/>
            <person name="Brown C.T."/>
            <person name="Hug L.A."/>
            <person name="Sharon I."/>
            <person name="Castelle C.J."/>
            <person name="Probst A.J."/>
            <person name="Thomas B.C."/>
            <person name="Singh A."/>
            <person name="Wilkins M.J."/>
            <person name="Karaoz U."/>
            <person name="Brodie E.L."/>
            <person name="Williams K.H."/>
            <person name="Hubbard S.S."/>
            <person name="Banfield J.F."/>
        </authorList>
    </citation>
    <scope>NUCLEOTIDE SEQUENCE [LARGE SCALE GENOMIC DNA]</scope>
</reference>
<dbReference type="PANTHER" id="PTHR12526:SF510">
    <property type="entry name" value="D-INOSITOL 3-PHOSPHATE GLYCOSYLTRANSFERASE"/>
    <property type="match status" value="1"/>
</dbReference>
<protein>
    <recommendedName>
        <fullName evidence="7">Glycosyl transferase family 1 domain-containing protein</fullName>
    </recommendedName>
</protein>
<dbReference type="InterPro" id="IPR028098">
    <property type="entry name" value="Glyco_trans_4-like_N"/>
</dbReference>
<organism evidence="5 6">
    <name type="scientific">Candidatus Ryanbacteria bacterium RIFCSPLOWO2_02_FULL_47_14</name>
    <dbReference type="NCBI Taxonomy" id="1802129"/>
    <lineage>
        <taxon>Bacteria</taxon>
        <taxon>Candidatus Ryaniibacteriota</taxon>
    </lineage>
</organism>
<gene>
    <name evidence="5" type="ORF">A3J04_01385</name>
</gene>
<dbReference type="CDD" id="cd03801">
    <property type="entry name" value="GT4_PimA-like"/>
    <property type="match status" value="1"/>
</dbReference>
<sequence>MNILMLSIDRTSFDSGSHLRERLVEYARLGDHLHVVVAVPTRQRTSQTMGTRCTIYPTSRRSKFRAFIESYRTAAHIVKSNPSSFIVITQEEFTGIIGYLLKKRFHVRWQAQIHTDIGSPFYELVFLKNRIRANIAKQILRSADCIRAVSNRVRNNIQRYVPHVPFGVLPIYVDVDRYRMPRKTNSRHSIKLLVVARLTKEKNVGLILKAFADLLKDYKDLSLCVVGDGPFRKKLKKLSRKLGIAKYVHFEGAVDDIRPFLKDADIFVQTSWYEGYGMALVEAMAAGLPVVSTDVGNVGEICKDGISCFAVPVGEKNPLVHALSRLIADDKLREQMGKEARKATTFLSSREEYYREYARLISLCTHEQ</sequence>
<dbReference type="Pfam" id="PF13579">
    <property type="entry name" value="Glyco_trans_4_4"/>
    <property type="match status" value="1"/>
</dbReference>
<evidence type="ECO:0000313" key="6">
    <source>
        <dbReference type="Proteomes" id="UP000177954"/>
    </source>
</evidence>
<dbReference type="Pfam" id="PF00534">
    <property type="entry name" value="Glycos_transf_1"/>
    <property type="match status" value="1"/>
</dbReference>
<accession>A0A1G2H010</accession>